<name>A0A8S2MZV1_9BILA</name>
<dbReference type="AlphaFoldDB" id="A0A8S2MZV1"/>
<feature type="compositionally biased region" description="Polar residues" evidence="1">
    <location>
        <begin position="22"/>
        <end position="43"/>
    </location>
</feature>
<feature type="region of interest" description="Disordered" evidence="1">
    <location>
        <begin position="280"/>
        <end position="350"/>
    </location>
</feature>
<gene>
    <name evidence="2" type="ORF">BYL167_LOCUS12568</name>
</gene>
<comment type="caution">
    <text evidence="2">The sequence shown here is derived from an EMBL/GenBank/DDBJ whole genome shotgun (WGS) entry which is preliminary data.</text>
</comment>
<evidence type="ECO:0000256" key="1">
    <source>
        <dbReference type="SAM" id="MobiDB-lite"/>
    </source>
</evidence>
<feature type="compositionally biased region" description="Low complexity" evidence="1">
    <location>
        <begin position="300"/>
        <end position="350"/>
    </location>
</feature>
<organism evidence="2 3">
    <name type="scientific">Rotaria magnacalcarata</name>
    <dbReference type="NCBI Taxonomy" id="392030"/>
    <lineage>
        <taxon>Eukaryota</taxon>
        <taxon>Metazoa</taxon>
        <taxon>Spiralia</taxon>
        <taxon>Gnathifera</taxon>
        <taxon>Rotifera</taxon>
        <taxon>Eurotatoria</taxon>
        <taxon>Bdelloidea</taxon>
        <taxon>Philodinida</taxon>
        <taxon>Philodinidae</taxon>
        <taxon>Rotaria</taxon>
    </lineage>
</organism>
<reference evidence="2" key="1">
    <citation type="submission" date="2021-02" db="EMBL/GenBank/DDBJ databases">
        <authorList>
            <person name="Nowell W R."/>
        </authorList>
    </citation>
    <scope>NUCLEOTIDE SEQUENCE</scope>
</reference>
<evidence type="ECO:0000313" key="2">
    <source>
        <dbReference type="EMBL" id="CAF3980203.1"/>
    </source>
</evidence>
<dbReference type="EMBL" id="CAJOBH010004170">
    <property type="protein sequence ID" value="CAF3980203.1"/>
    <property type="molecule type" value="Genomic_DNA"/>
</dbReference>
<sequence length="350" mass="37964">MKCAPIVRVTRISRSPSKKSHSTQSKLTSETQHISTQSPDRNNNGRISITKFLLCSRRLAEHTSTFDSSLNGVTPVVIIVNVPHTFANIGQCPHDFRQLAKVRWIFASAPFGLSPIIGESHIGEELTYSPSTKQQRISGVSVQRTINVSITEDNSLNQKTRDVSAASHTASARNYSGVSIQRLPTAAIIRERLSNPLPPIEISETESPRSKSSLPAGVHVERILNERRRRHRVNVGSASSENSNESELNKIRRFSGAHVGPSPTTMEESDLPYKSLSMDSINQSDPATPFQVLPKTKTETTTVTTTTSTTATTTTTTTSTSTTSTTTTSTTATTTTTTTTTTTSTTTTTT</sequence>
<accession>A0A8S2MZV1</accession>
<dbReference type="Proteomes" id="UP000681967">
    <property type="component" value="Unassembled WGS sequence"/>
</dbReference>
<protein>
    <submittedName>
        <fullName evidence="2">Uncharacterized protein</fullName>
    </submittedName>
</protein>
<evidence type="ECO:0000313" key="3">
    <source>
        <dbReference type="Proteomes" id="UP000681967"/>
    </source>
</evidence>
<proteinExistence type="predicted"/>
<feature type="non-terminal residue" evidence="2">
    <location>
        <position position="350"/>
    </location>
</feature>
<feature type="region of interest" description="Disordered" evidence="1">
    <location>
        <begin position="13"/>
        <end position="43"/>
    </location>
</feature>